<proteinExistence type="predicted"/>
<gene>
    <name evidence="1" type="ORF">PIB30_045628</name>
</gene>
<dbReference type="EMBL" id="JASCZI010121108">
    <property type="protein sequence ID" value="MED6159816.1"/>
    <property type="molecule type" value="Genomic_DNA"/>
</dbReference>
<evidence type="ECO:0000313" key="2">
    <source>
        <dbReference type="Proteomes" id="UP001341840"/>
    </source>
</evidence>
<reference evidence="1 2" key="1">
    <citation type="journal article" date="2023" name="Plants (Basel)">
        <title>Bridging the Gap: Combining Genomics and Transcriptomics Approaches to Understand Stylosanthes scabra, an Orphan Legume from the Brazilian Caatinga.</title>
        <authorList>
            <person name="Ferreira-Neto J.R.C."/>
            <person name="da Silva M.D."/>
            <person name="Binneck E."/>
            <person name="de Melo N.F."/>
            <person name="da Silva R.H."/>
            <person name="de Melo A.L.T.M."/>
            <person name="Pandolfi V."/>
            <person name="Bustamante F.O."/>
            <person name="Brasileiro-Vidal A.C."/>
            <person name="Benko-Iseppon A.M."/>
        </authorList>
    </citation>
    <scope>NUCLEOTIDE SEQUENCE [LARGE SCALE GENOMIC DNA]</scope>
    <source>
        <tissue evidence="1">Leaves</tissue>
    </source>
</reference>
<keyword evidence="2" id="KW-1185">Reference proteome</keyword>
<dbReference type="Proteomes" id="UP001341840">
    <property type="component" value="Unassembled WGS sequence"/>
</dbReference>
<sequence>MTHTYMFLRKNLVVPLHRFLFNHFSMFSDFKILWHHLPTKFLEDDFVVVPIVAGGLIPELGLIPTPPYDVVHGQGHVPSKEEEGQVVIVGDVDDPVHEESWRLSC</sequence>
<name>A0ABU6UFJ2_9FABA</name>
<comment type="caution">
    <text evidence="1">The sequence shown here is derived from an EMBL/GenBank/DDBJ whole genome shotgun (WGS) entry which is preliminary data.</text>
</comment>
<evidence type="ECO:0000313" key="1">
    <source>
        <dbReference type="EMBL" id="MED6159816.1"/>
    </source>
</evidence>
<protein>
    <submittedName>
        <fullName evidence="1">Uncharacterized protein</fullName>
    </submittedName>
</protein>
<organism evidence="1 2">
    <name type="scientific">Stylosanthes scabra</name>
    <dbReference type="NCBI Taxonomy" id="79078"/>
    <lineage>
        <taxon>Eukaryota</taxon>
        <taxon>Viridiplantae</taxon>
        <taxon>Streptophyta</taxon>
        <taxon>Embryophyta</taxon>
        <taxon>Tracheophyta</taxon>
        <taxon>Spermatophyta</taxon>
        <taxon>Magnoliopsida</taxon>
        <taxon>eudicotyledons</taxon>
        <taxon>Gunneridae</taxon>
        <taxon>Pentapetalae</taxon>
        <taxon>rosids</taxon>
        <taxon>fabids</taxon>
        <taxon>Fabales</taxon>
        <taxon>Fabaceae</taxon>
        <taxon>Papilionoideae</taxon>
        <taxon>50 kb inversion clade</taxon>
        <taxon>dalbergioids sensu lato</taxon>
        <taxon>Dalbergieae</taxon>
        <taxon>Pterocarpus clade</taxon>
        <taxon>Stylosanthes</taxon>
    </lineage>
</organism>
<accession>A0ABU6UFJ2</accession>